<sequence>MAVIDRQTLAEGFSCGDLPECGKRVAAFAQMALDSVHRDMLVQIYYDWIIAIHKEDLIFNTGEPHYKIFSGGQAALRYLAHNSPARCGTVRTLRRLNDLGISMSREFYHAQGQQVEAANIRQAMGYLNEEFGLDKKIFDLHRPCFIRLGQSHTTEQDHWRIIQTDMSSSISIYFYPCCINIEEPIHRLFRQLAGICYNRFRSEKRDLSRSIEDEIKSWCCPEVDLLTERRQKEMIVEGICLGLIHGSPFEDGNLPNNVKTRRRRIKMLIQQTLHRL</sequence>
<reference evidence="1" key="1">
    <citation type="submission" date="2022-09" db="EMBL/GenBank/DDBJ databases">
        <title>Culturomic study of gut microbiota in children with autism spectrum disorder.</title>
        <authorList>
            <person name="Efimov B.A."/>
            <person name="Chaplin A.V."/>
            <person name="Sokolova S.R."/>
            <person name="Pikina A.P."/>
            <person name="Korzhanova M."/>
            <person name="Belova V."/>
            <person name="Korostin D."/>
        </authorList>
    </citation>
    <scope>NUCLEOTIDE SEQUENCE</scope>
    <source>
        <strain evidence="1">ASD5510</strain>
    </source>
</reference>
<comment type="caution">
    <text evidence="1">The sequence shown here is derived from an EMBL/GenBank/DDBJ whole genome shotgun (WGS) entry which is preliminary data.</text>
</comment>
<proteinExistence type="predicted"/>
<evidence type="ECO:0000313" key="1">
    <source>
        <dbReference type="EMBL" id="MCU7377428.1"/>
    </source>
</evidence>
<accession>A0A9J6QPQ7</accession>
<dbReference type="Proteomes" id="UP001065549">
    <property type="component" value="Unassembled WGS sequence"/>
</dbReference>
<keyword evidence="2" id="KW-1185">Reference proteome</keyword>
<gene>
    <name evidence="1" type="ORF">OBO34_03550</name>
</gene>
<protein>
    <submittedName>
        <fullName evidence="1">Uncharacterized protein</fullName>
    </submittedName>
</protein>
<evidence type="ECO:0000313" key="2">
    <source>
        <dbReference type="Proteomes" id="UP001065549"/>
    </source>
</evidence>
<dbReference type="RefSeq" id="WP_148397055.1">
    <property type="nucleotide sequence ID" value="NZ_JAJAGH010000010.1"/>
</dbReference>
<dbReference type="AlphaFoldDB" id="A0A9J6QPQ7"/>
<name>A0A9J6QPQ7_9FIRM</name>
<organism evidence="1 2">
    <name type="scientific">Hominibacterium faecale</name>
    <dbReference type="NCBI Taxonomy" id="2839743"/>
    <lineage>
        <taxon>Bacteria</taxon>
        <taxon>Bacillati</taxon>
        <taxon>Bacillota</taxon>
        <taxon>Clostridia</taxon>
        <taxon>Peptostreptococcales</taxon>
        <taxon>Anaerovoracaceae</taxon>
        <taxon>Hominibacterium</taxon>
    </lineage>
</organism>
<dbReference type="EMBL" id="JAOSHN010000001">
    <property type="protein sequence ID" value="MCU7377428.1"/>
    <property type="molecule type" value="Genomic_DNA"/>
</dbReference>